<protein>
    <submittedName>
        <fullName evidence="1">Uncharacterized protein</fullName>
    </submittedName>
</protein>
<comment type="caution">
    <text evidence="1">The sequence shown here is derived from an EMBL/GenBank/DDBJ whole genome shotgun (WGS) entry which is preliminary data.</text>
</comment>
<organism evidence="1 2">
    <name type="scientific">Aquimarina algiphila</name>
    <dbReference type="NCBI Taxonomy" id="2047982"/>
    <lineage>
        <taxon>Bacteria</taxon>
        <taxon>Pseudomonadati</taxon>
        <taxon>Bacteroidota</taxon>
        <taxon>Flavobacteriia</taxon>
        <taxon>Flavobacteriales</taxon>
        <taxon>Flavobacteriaceae</taxon>
        <taxon>Aquimarina</taxon>
    </lineage>
</organism>
<dbReference type="OrthoDB" id="1163859at2"/>
<dbReference type="Proteomes" id="UP000318833">
    <property type="component" value="Unassembled WGS sequence"/>
</dbReference>
<dbReference type="EMBL" id="VLNR01000040">
    <property type="protein sequence ID" value="TSE06815.1"/>
    <property type="molecule type" value="Genomic_DNA"/>
</dbReference>
<evidence type="ECO:0000313" key="2">
    <source>
        <dbReference type="Proteomes" id="UP000318833"/>
    </source>
</evidence>
<dbReference type="AlphaFoldDB" id="A0A554VHA7"/>
<reference evidence="1 2" key="1">
    <citation type="submission" date="2019-07" db="EMBL/GenBank/DDBJ databases">
        <title>The draft genome sequence of Aquimarina algiphila M91.</title>
        <authorList>
            <person name="Meng X."/>
        </authorList>
    </citation>
    <scope>NUCLEOTIDE SEQUENCE [LARGE SCALE GENOMIC DNA]</scope>
    <source>
        <strain evidence="1 2">M91</strain>
    </source>
</reference>
<name>A0A554VHA7_9FLAO</name>
<evidence type="ECO:0000313" key="1">
    <source>
        <dbReference type="EMBL" id="TSE06815.1"/>
    </source>
</evidence>
<keyword evidence="2" id="KW-1185">Reference proteome</keyword>
<accession>A0A554VHA7</accession>
<sequence>MLQNILNLKGINSIKKNVQKQINGGLPPECGAGPSTGCFSGPFYCNIHGLPICNPLDHEA</sequence>
<dbReference type="RefSeq" id="WP_109438009.1">
    <property type="nucleotide sequence ID" value="NZ_CANLFO010000002.1"/>
</dbReference>
<gene>
    <name evidence="1" type="ORF">FOF46_18025</name>
</gene>
<proteinExistence type="predicted"/>